<dbReference type="Gene3D" id="3.60.140.10">
    <property type="entry name" value="CNF1/YfiH-like putative cysteine hydrolases"/>
    <property type="match status" value="1"/>
</dbReference>
<keyword evidence="6" id="KW-0862">Zinc</keyword>
<dbReference type="PANTHER" id="PTHR30616">
    <property type="entry name" value="UNCHARACTERIZED PROTEIN YFIH"/>
    <property type="match status" value="1"/>
</dbReference>
<accession>A0A380MYY6</accession>
<dbReference type="InterPro" id="IPR011324">
    <property type="entry name" value="Cytotoxic_necrot_fac-like_cat"/>
</dbReference>
<keyword evidence="12" id="KW-1185">Reference proteome</keyword>
<dbReference type="InterPro" id="IPR038371">
    <property type="entry name" value="Cu_polyphenol_OxRdtase_sf"/>
</dbReference>
<evidence type="ECO:0000256" key="1">
    <source>
        <dbReference type="ARBA" id="ARBA00000553"/>
    </source>
</evidence>
<evidence type="ECO:0000256" key="10">
    <source>
        <dbReference type="RuleBase" id="RU361274"/>
    </source>
</evidence>
<evidence type="ECO:0000256" key="7">
    <source>
        <dbReference type="ARBA" id="ARBA00047989"/>
    </source>
</evidence>
<comment type="catalytic activity">
    <reaction evidence="8">
        <text>adenosine + phosphate = alpha-D-ribose 1-phosphate + adenine</text>
        <dbReference type="Rhea" id="RHEA:27642"/>
        <dbReference type="ChEBI" id="CHEBI:16335"/>
        <dbReference type="ChEBI" id="CHEBI:16708"/>
        <dbReference type="ChEBI" id="CHEBI:43474"/>
        <dbReference type="ChEBI" id="CHEBI:57720"/>
        <dbReference type="EC" id="2.4.2.1"/>
    </reaction>
    <physiologicalReaction direction="left-to-right" evidence="8">
        <dbReference type="Rhea" id="RHEA:27643"/>
    </physiologicalReaction>
</comment>
<evidence type="ECO:0000256" key="3">
    <source>
        <dbReference type="ARBA" id="ARBA00022679"/>
    </source>
</evidence>
<evidence type="ECO:0000256" key="2">
    <source>
        <dbReference type="ARBA" id="ARBA00007353"/>
    </source>
</evidence>
<keyword evidence="5" id="KW-0378">Hydrolase</keyword>
<comment type="catalytic activity">
    <reaction evidence="9">
        <text>S-methyl-5'-thioadenosine + phosphate = 5-(methylsulfanyl)-alpha-D-ribose 1-phosphate + adenine</text>
        <dbReference type="Rhea" id="RHEA:11852"/>
        <dbReference type="ChEBI" id="CHEBI:16708"/>
        <dbReference type="ChEBI" id="CHEBI:17509"/>
        <dbReference type="ChEBI" id="CHEBI:43474"/>
        <dbReference type="ChEBI" id="CHEBI:58533"/>
        <dbReference type="EC" id="2.4.2.28"/>
    </reaction>
    <physiologicalReaction direction="left-to-right" evidence="9">
        <dbReference type="Rhea" id="RHEA:11853"/>
    </physiologicalReaction>
</comment>
<comment type="catalytic activity">
    <reaction evidence="7">
        <text>adenosine + H2O + H(+) = inosine + NH4(+)</text>
        <dbReference type="Rhea" id="RHEA:24408"/>
        <dbReference type="ChEBI" id="CHEBI:15377"/>
        <dbReference type="ChEBI" id="CHEBI:15378"/>
        <dbReference type="ChEBI" id="CHEBI:16335"/>
        <dbReference type="ChEBI" id="CHEBI:17596"/>
        <dbReference type="ChEBI" id="CHEBI:28938"/>
        <dbReference type="EC" id="3.5.4.4"/>
    </reaction>
    <physiologicalReaction direction="left-to-right" evidence="7">
        <dbReference type="Rhea" id="RHEA:24409"/>
    </physiologicalReaction>
</comment>
<dbReference type="AlphaFoldDB" id="A0A380MYY6"/>
<gene>
    <name evidence="11" type="primary">yfiH</name>
    <name evidence="11" type="ORF">NCTC13337_02473</name>
</gene>
<dbReference type="SUPFAM" id="SSF64438">
    <property type="entry name" value="CNF1/YfiH-like putative cysteine hydrolases"/>
    <property type="match status" value="1"/>
</dbReference>
<name>A0A380MYY6_9GAMM</name>
<dbReference type="EMBL" id="UHIC01000001">
    <property type="protein sequence ID" value="SUO97522.1"/>
    <property type="molecule type" value="Genomic_DNA"/>
</dbReference>
<dbReference type="GO" id="GO:0005507">
    <property type="term" value="F:copper ion binding"/>
    <property type="evidence" value="ECO:0007669"/>
    <property type="project" value="TreeGrafter"/>
</dbReference>
<evidence type="ECO:0000256" key="4">
    <source>
        <dbReference type="ARBA" id="ARBA00022723"/>
    </source>
</evidence>
<evidence type="ECO:0000313" key="12">
    <source>
        <dbReference type="Proteomes" id="UP000254601"/>
    </source>
</evidence>
<dbReference type="GO" id="GO:0016787">
    <property type="term" value="F:hydrolase activity"/>
    <property type="evidence" value="ECO:0007669"/>
    <property type="project" value="UniProtKB-KW"/>
</dbReference>
<dbReference type="GO" id="GO:0017061">
    <property type="term" value="F:S-methyl-5-thioadenosine phosphorylase activity"/>
    <property type="evidence" value="ECO:0007669"/>
    <property type="project" value="UniProtKB-EC"/>
</dbReference>
<evidence type="ECO:0000256" key="5">
    <source>
        <dbReference type="ARBA" id="ARBA00022801"/>
    </source>
</evidence>
<dbReference type="NCBIfam" id="TIGR00726">
    <property type="entry name" value="peptidoglycan editing factor PgeF"/>
    <property type="match status" value="1"/>
</dbReference>
<evidence type="ECO:0000256" key="8">
    <source>
        <dbReference type="ARBA" id="ARBA00048968"/>
    </source>
</evidence>
<evidence type="ECO:0000313" key="11">
    <source>
        <dbReference type="EMBL" id="SUO97522.1"/>
    </source>
</evidence>
<proteinExistence type="inferred from homology"/>
<protein>
    <recommendedName>
        <fullName evidence="10">Purine nucleoside phosphorylase</fullName>
    </recommendedName>
</protein>
<comment type="similarity">
    <text evidence="2 10">Belongs to the purine nucleoside phosphorylase YfiH/LACC1 family.</text>
</comment>
<dbReference type="OrthoDB" id="4279at2"/>
<evidence type="ECO:0000256" key="6">
    <source>
        <dbReference type="ARBA" id="ARBA00022833"/>
    </source>
</evidence>
<evidence type="ECO:0000256" key="9">
    <source>
        <dbReference type="ARBA" id="ARBA00049893"/>
    </source>
</evidence>
<keyword evidence="3" id="KW-0808">Transferase</keyword>
<dbReference type="InterPro" id="IPR003730">
    <property type="entry name" value="Cu_polyphenol_OxRdtase"/>
</dbReference>
<dbReference type="CDD" id="cd16833">
    <property type="entry name" value="YfiH"/>
    <property type="match status" value="1"/>
</dbReference>
<dbReference type="Proteomes" id="UP000254601">
    <property type="component" value="Unassembled WGS sequence"/>
</dbReference>
<sequence length="250" mass="28050">MQAPNTPLWLSAQWATDIPVIAGVSLTSSPFAKEGFNLAHHVEDDIDHVIENRKKLSEATHLSGQWLWLNQIHSTTVIEDNQYNEHNNYGDAIISRNPKKIATVLTADCVPILISNQEGTEVAAIHAGWSGIYQDILTATLTKLHTPTTKLYAWIGPCASAQAYEVDENFYQRFIHQDKAYHSYFRSNRPNHYLADLVGMTKHLLIQNQISPSHITGGNFCSIKEARFFSYRRDGKLSGRMASFIAPKAA</sequence>
<dbReference type="RefSeq" id="WP_072576122.1">
    <property type="nucleotide sequence ID" value="NZ_LWHB01000051.1"/>
</dbReference>
<reference evidence="11 12" key="1">
    <citation type="submission" date="2018-06" db="EMBL/GenBank/DDBJ databases">
        <authorList>
            <consortium name="Pathogen Informatics"/>
            <person name="Doyle S."/>
        </authorList>
    </citation>
    <scope>NUCLEOTIDE SEQUENCE [LARGE SCALE GENOMIC DNA]</scope>
    <source>
        <strain evidence="11 12">NCTC13337</strain>
    </source>
</reference>
<comment type="catalytic activity">
    <reaction evidence="1">
        <text>inosine + phosphate = alpha-D-ribose 1-phosphate + hypoxanthine</text>
        <dbReference type="Rhea" id="RHEA:27646"/>
        <dbReference type="ChEBI" id="CHEBI:17368"/>
        <dbReference type="ChEBI" id="CHEBI:17596"/>
        <dbReference type="ChEBI" id="CHEBI:43474"/>
        <dbReference type="ChEBI" id="CHEBI:57720"/>
        <dbReference type="EC" id="2.4.2.1"/>
    </reaction>
    <physiologicalReaction direction="left-to-right" evidence="1">
        <dbReference type="Rhea" id="RHEA:27647"/>
    </physiologicalReaction>
</comment>
<dbReference type="PANTHER" id="PTHR30616:SF2">
    <property type="entry name" value="PURINE NUCLEOSIDE PHOSPHORYLASE LACC1"/>
    <property type="match status" value="1"/>
</dbReference>
<organism evidence="11 12">
    <name type="scientific">Suttonella ornithocola</name>
    <dbReference type="NCBI Taxonomy" id="279832"/>
    <lineage>
        <taxon>Bacteria</taxon>
        <taxon>Pseudomonadati</taxon>
        <taxon>Pseudomonadota</taxon>
        <taxon>Gammaproteobacteria</taxon>
        <taxon>Cardiobacteriales</taxon>
        <taxon>Cardiobacteriaceae</taxon>
        <taxon>Suttonella</taxon>
    </lineage>
</organism>
<dbReference type="Pfam" id="PF02578">
    <property type="entry name" value="Cu-oxidase_4"/>
    <property type="match status" value="1"/>
</dbReference>
<keyword evidence="4" id="KW-0479">Metal-binding</keyword>